<gene>
    <name evidence="1" type="ORF">GCM10009850_115370</name>
</gene>
<reference evidence="1 2" key="1">
    <citation type="journal article" date="2019" name="Int. J. Syst. Evol. Microbiol.">
        <title>The Global Catalogue of Microorganisms (GCM) 10K type strain sequencing project: providing services to taxonomists for standard genome sequencing and annotation.</title>
        <authorList>
            <consortium name="The Broad Institute Genomics Platform"/>
            <consortium name="The Broad Institute Genome Sequencing Center for Infectious Disease"/>
            <person name="Wu L."/>
            <person name="Ma J."/>
        </authorList>
    </citation>
    <scope>NUCLEOTIDE SEQUENCE [LARGE SCALE GENOMIC DNA]</scope>
    <source>
        <strain evidence="1 2">JCM 16114</strain>
    </source>
</reference>
<protein>
    <submittedName>
        <fullName evidence="1">Uncharacterized protein</fullName>
    </submittedName>
</protein>
<dbReference type="EMBL" id="BAAAQX010000060">
    <property type="protein sequence ID" value="GAA2216068.1"/>
    <property type="molecule type" value="Genomic_DNA"/>
</dbReference>
<organism evidence="1 2">
    <name type="scientific">Nonomuraea monospora</name>
    <dbReference type="NCBI Taxonomy" id="568818"/>
    <lineage>
        <taxon>Bacteria</taxon>
        <taxon>Bacillati</taxon>
        <taxon>Actinomycetota</taxon>
        <taxon>Actinomycetes</taxon>
        <taxon>Streptosporangiales</taxon>
        <taxon>Streptosporangiaceae</taxon>
        <taxon>Nonomuraea</taxon>
    </lineage>
</organism>
<evidence type="ECO:0000313" key="1">
    <source>
        <dbReference type="EMBL" id="GAA2216068.1"/>
    </source>
</evidence>
<accession>A0ABN3D3A4</accession>
<name>A0ABN3D3A4_9ACTN</name>
<proteinExistence type="predicted"/>
<keyword evidence="2" id="KW-1185">Reference proteome</keyword>
<comment type="caution">
    <text evidence="1">The sequence shown here is derived from an EMBL/GenBank/DDBJ whole genome shotgun (WGS) entry which is preliminary data.</text>
</comment>
<dbReference type="RefSeq" id="WP_344495321.1">
    <property type="nucleotide sequence ID" value="NZ_BAAAQX010000060.1"/>
</dbReference>
<evidence type="ECO:0000313" key="2">
    <source>
        <dbReference type="Proteomes" id="UP001499843"/>
    </source>
</evidence>
<dbReference type="Proteomes" id="UP001499843">
    <property type="component" value="Unassembled WGS sequence"/>
</dbReference>
<sequence>MLDRFLRAFSLTAGTDGHVPEERPSAADRLLSAFGGSTFNGGLYRIHTWQSRAQADAFNAHAGAGGGRGA</sequence>